<dbReference type="PANTHER" id="PTHR38109:SF1">
    <property type="entry name" value="PROTEIN YCGL"/>
    <property type="match status" value="1"/>
</dbReference>
<dbReference type="EMBL" id="CP100390">
    <property type="protein sequence ID" value="UZE97795.1"/>
    <property type="molecule type" value="Genomic_DNA"/>
</dbReference>
<proteinExistence type="inferred from homology"/>
<evidence type="ECO:0000313" key="3">
    <source>
        <dbReference type="EMBL" id="UZE97795.1"/>
    </source>
</evidence>
<organism evidence="3 4">
    <name type="scientific">Alkalimarinus alittae</name>
    <dbReference type="NCBI Taxonomy" id="2961619"/>
    <lineage>
        <taxon>Bacteria</taxon>
        <taxon>Pseudomonadati</taxon>
        <taxon>Pseudomonadota</taxon>
        <taxon>Gammaproteobacteria</taxon>
        <taxon>Alteromonadales</taxon>
        <taxon>Alteromonadaceae</taxon>
        <taxon>Alkalimarinus</taxon>
    </lineage>
</organism>
<gene>
    <name evidence="3" type="ORF">NKI27_08700</name>
</gene>
<dbReference type="Pfam" id="PF05166">
    <property type="entry name" value="YcgL"/>
    <property type="match status" value="1"/>
</dbReference>
<dbReference type="InterPro" id="IPR027354">
    <property type="entry name" value="YcgL_dom"/>
</dbReference>
<dbReference type="HAMAP" id="MF_01866">
    <property type="entry name" value="UPF0745"/>
    <property type="match status" value="1"/>
</dbReference>
<dbReference type="PANTHER" id="PTHR38109">
    <property type="entry name" value="PROTEIN YCGL"/>
    <property type="match status" value="1"/>
</dbReference>
<keyword evidence="4" id="KW-1185">Reference proteome</keyword>
<feature type="domain" description="YcgL" evidence="2">
    <location>
        <begin position="6"/>
        <end position="90"/>
    </location>
</feature>
<dbReference type="Proteomes" id="UP001163739">
    <property type="component" value="Chromosome"/>
</dbReference>
<evidence type="ECO:0000259" key="2">
    <source>
        <dbReference type="PROSITE" id="PS51648"/>
    </source>
</evidence>
<protein>
    <recommendedName>
        <fullName evidence="1">YcgL domain-containing protein NKI27_08700</fullName>
    </recommendedName>
</protein>
<dbReference type="SUPFAM" id="SSF160191">
    <property type="entry name" value="YcgL-like"/>
    <property type="match status" value="1"/>
</dbReference>
<sequence>MTEKRLICSVYKSSKKSEMYVYIDKKNGLDVLPEELLAFFGTPIHVFDMLLTPEKKLSRVDSAKVLSEIAEKGFLLQMPPVEDNFMPGVIEFNKKLKNDEDQ</sequence>
<evidence type="ECO:0000256" key="1">
    <source>
        <dbReference type="HAMAP-Rule" id="MF_01866"/>
    </source>
</evidence>
<dbReference type="PROSITE" id="PS51648">
    <property type="entry name" value="YCGL"/>
    <property type="match status" value="1"/>
</dbReference>
<evidence type="ECO:0000313" key="4">
    <source>
        <dbReference type="Proteomes" id="UP001163739"/>
    </source>
</evidence>
<dbReference type="InterPro" id="IPR038068">
    <property type="entry name" value="YcgL-like_sf"/>
</dbReference>
<reference evidence="3" key="1">
    <citation type="submission" date="2022-06" db="EMBL/GenBank/DDBJ databases">
        <title>Alkalimarinus sp. nov., isolated from gut of a Alitta virens.</title>
        <authorList>
            <person name="Yang A.I."/>
            <person name="Shin N.-R."/>
        </authorList>
    </citation>
    <scope>NUCLEOTIDE SEQUENCE</scope>
    <source>
        <strain evidence="3">A2M4</strain>
    </source>
</reference>
<dbReference type="RefSeq" id="WP_265049272.1">
    <property type="nucleotide sequence ID" value="NZ_CP100390.1"/>
</dbReference>
<name>A0ABY6N6Z5_9ALTE</name>
<accession>A0ABY6N6Z5</accession>
<dbReference type="Gene3D" id="3.10.510.20">
    <property type="entry name" value="YcgL domain"/>
    <property type="match status" value="1"/>
</dbReference>